<dbReference type="Proteomes" id="UP000663850">
    <property type="component" value="Unassembled WGS sequence"/>
</dbReference>
<dbReference type="EMBL" id="CAJMWZ010000192">
    <property type="protein sequence ID" value="CAE6413128.1"/>
    <property type="molecule type" value="Genomic_DNA"/>
</dbReference>
<feature type="region of interest" description="Disordered" evidence="3">
    <location>
        <begin position="408"/>
        <end position="429"/>
    </location>
</feature>
<feature type="region of interest" description="Disordered" evidence="3">
    <location>
        <begin position="475"/>
        <end position="509"/>
    </location>
</feature>
<organism evidence="4 5">
    <name type="scientific">Rhizoctonia solani</name>
    <dbReference type="NCBI Taxonomy" id="456999"/>
    <lineage>
        <taxon>Eukaryota</taxon>
        <taxon>Fungi</taxon>
        <taxon>Dikarya</taxon>
        <taxon>Basidiomycota</taxon>
        <taxon>Agaricomycotina</taxon>
        <taxon>Agaricomycetes</taxon>
        <taxon>Cantharellales</taxon>
        <taxon>Ceratobasidiaceae</taxon>
        <taxon>Rhizoctonia</taxon>
    </lineage>
</organism>
<dbReference type="AlphaFoldDB" id="A0A8H2WZY7"/>
<evidence type="ECO:0000256" key="2">
    <source>
        <dbReference type="ARBA" id="ARBA00022737"/>
    </source>
</evidence>
<evidence type="ECO:0000256" key="1">
    <source>
        <dbReference type="ARBA" id="ARBA00022574"/>
    </source>
</evidence>
<reference evidence="4" key="1">
    <citation type="submission" date="2021-01" db="EMBL/GenBank/DDBJ databases">
        <authorList>
            <person name="Kaushik A."/>
        </authorList>
    </citation>
    <scope>NUCLEOTIDE SEQUENCE</scope>
    <source>
        <strain evidence="4">Type strain: AG8-Rh-89/</strain>
    </source>
</reference>
<dbReference type="Gene3D" id="2.130.10.10">
    <property type="entry name" value="YVTN repeat-like/Quinoprotein amine dehydrogenase"/>
    <property type="match status" value="1"/>
</dbReference>
<dbReference type="InterPro" id="IPR036322">
    <property type="entry name" value="WD40_repeat_dom_sf"/>
</dbReference>
<dbReference type="PANTHER" id="PTHR44006:SF1">
    <property type="entry name" value="U5 SMALL NUCLEAR RIBONUCLEOPROTEIN 40 KDA PROTEIN"/>
    <property type="match status" value="1"/>
</dbReference>
<dbReference type="GO" id="GO:0003723">
    <property type="term" value="F:RNA binding"/>
    <property type="evidence" value="ECO:0007669"/>
    <property type="project" value="TreeGrafter"/>
</dbReference>
<dbReference type="SUPFAM" id="SSF50978">
    <property type="entry name" value="WD40 repeat-like"/>
    <property type="match status" value="1"/>
</dbReference>
<dbReference type="GO" id="GO:0071013">
    <property type="term" value="C:catalytic step 2 spliceosome"/>
    <property type="evidence" value="ECO:0007669"/>
    <property type="project" value="TreeGrafter"/>
</dbReference>
<dbReference type="SMART" id="SM00320">
    <property type="entry name" value="WD40"/>
    <property type="match status" value="2"/>
</dbReference>
<name>A0A8H2WZY7_9AGAM</name>
<protein>
    <submittedName>
        <fullName evidence="4">Uncharacterized protein</fullName>
    </submittedName>
</protein>
<dbReference type="PANTHER" id="PTHR44006">
    <property type="entry name" value="U5 SMALL NUCLEAR RIBONUCLEOPROTEIN 40 KDA PROTEIN"/>
    <property type="match status" value="1"/>
</dbReference>
<proteinExistence type="predicted"/>
<sequence length="509" mass="57340">MKRHPKSSPLARFRSNLPTLASESVEPLSISVQNALCEISSLQIPSPSYNESIELIKLQVSTSGVCLALLGTTGAKVRYPWLGYYLLDERAPQPFALPDSKCFQAGLAEATSHMTMDETRKLILVGDKTRVKSFAWGNSRRTFTKALPTHTLDSRQFEGPILTLPNGTILRAGRAAAAVWVIDQLDTHGPKGDSRIGKKLVIDEYDEELDMCPDIDDSGGTPRASHIFFNDDPTLEPDLWERLPDSSTVICAEPYSNSEGSRSCLLIDFGHNGKTVAVVKGHRDTVSDFSTSTADPRAFLTACHDGYARLFDIRQPYPVIEFQAGHQYDCRSVALAFPDGIPIVFTGTNHREQIKVWDVRAKACIYELATGNNQVKSLSWDAESNSLFAYTSCGYKDKSRSYQYRQADIPQRKRASHPNNTSQGSKPRCWPRQAWHAEDYFEYAFDAGEDQVYRYTFKEEPNRYILPEYGNAKEDSYTIKEYDDDEDSEMAYGRNSDDDDFDEDDFDDY</sequence>
<comment type="caution">
    <text evidence="4">The sequence shown here is derived from an EMBL/GenBank/DDBJ whole genome shotgun (WGS) entry which is preliminary data.</text>
</comment>
<accession>A0A8H2WZY7</accession>
<evidence type="ECO:0000313" key="4">
    <source>
        <dbReference type="EMBL" id="CAE6413128.1"/>
    </source>
</evidence>
<keyword evidence="2" id="KW-0677">Repeat</keyword>
<evidence type="ECO:0000313" key="5">
    <source>
        <dbReference type="Proteomes" id="UP000663850"/>
    </source>
</evidence>
<keyword evidence="1" id="KW-0853">WD repeat</keyword>
<dbReference type="InterPro" id="IPR001680">
    <property type="entry name" value="WD40_rpt"/>
</dbReference>
<feature type="compositionally biased region" description="Acidic residues" evidence="3">
    <location>
        <begin position="497"/>
        <end position="509"/>
    </location>
</feature>
<dbReference type="InterPro" id="IPR015943">
    <property type="entry name" value="WD40/YVTN_repeat-like_dom_sf"/>
</dbReference>
<evidence type="ECO:0000256" key="3">
    <source>
        <dbReference type="SAM" id="MobiDB-lite"/>
    </source>
</evidence>
<gene>
    <name evidence="4" type="ORF">RDB_LOCUS2870</name>
</gene>
<dbReference type="InterPro" id="IPR052234">
    <property type="entry name" value="U5_snRNP_Component"/>
</dbReference>